<evidence type="ECO:0000256" key="1">
    <source>
        <dbReference type="SAM" id="MobiDB-lite"/>
    </source>
</evidence>
<dbReference type="OrthoDB" id="3260134at2759"/>
<organism evidence="2 3">
    <name type="scientific">Rhodocollybia butyracea</name>
    <dbReference type="NCBI Taxonomy" id="206335"/>
    <lineage>
        <taxon>Eukaryota</taxon>
        <taxon>Fungi</taxon>
        <taxon>Dikarya</taxon>
        <taxon>Basidiomycota</taxon>
        <taxon>Agaricomycotina</taxon>
        <taxon>Agaricomycetes</taxon>
        <taxon>Agaricomycetidae</taxon>
        <taxon>Agaricales</taxon>
        <taxon>Marasmiineae</taxon>
        <taxon>Omphalotaceae</taxon>
        <taxon>Rhodocollybia</taxon>
    </lineage>
</organism>
<feature type="region of interest" description="Disordered" evidence="1">
    <location>
        <begin position="761"/>
        <end position="788"/>
    </location>
</feature>
<gene>
    <name evidence="2" type="ORF">BDP27DRAFT_1315142</name>
</gene>
<feature type="compositionally biased region" description="Low complexity" evidence="1">
    <location>
        <begin position="623"/>
        <end position="636"/>
    </location>
</feature>
<feature type="compositionally biased region" description="Low complexity" evidence="1">
    <location>
        <begin position="249"/>
        <end position="261"/>
    </location>
</feature>
<feature type="compositionally biased region" description="Polar residues" evidence="1">
    <location>
        <begin position="280"/>
        <end position="289"/>
    </location>
</feature>
<evidence type="ECO:0000313" key="3">
    <source>
        <dbReference type="Proteomes" id="UP000772434"/>
    </source>
</evidence>
<feature type="compositionally biased region" description="Basic and acidic residues" evidence="1">
    <location>
        <begin position="417"/>
        <end position="435"/>
    </location>
</feature>
<dbReference type="EMBL" id="JADNRY010000009">
    <property type="protein sequence ID" value="KAF9075495.1"/>
    <property type="molecule type" value="Genomic_DNA"/>
</dbReference>
<feature type="region of interest" description="Disordered" evidence="1">
    <location>
        <begin position="398"/>
        <end position="435"/>
    </location>
</feature>
<evidence type="ECO:0000313" key="2">
    <source>
        <dbReference type="EMBL" id="KAF9075495.1"/>
    </source>
</evidence>
<protein>
    <submittedName>
        <fullName evidence="2">Uncharacterized protein</fullName>
    </submittedName>
</protein>
<name>A0A9P5UCU1_9AGAR</name>
<feature type="compositionally biased region" description="Low complexity" evidence="1">
    <location>
        <begin position="402"/>
        <end position="413"/>
    </location>
</feature>
<dbReference type="AlphaFoldDB" id="A0A9P5UCU1"/>
<feature type="region of interest" description="Disordered" evidence="1">
    <location>
        <begin position="1"/>
        <end position="60"/>
    </location>
</feature>
<feature type="region of interest" description="Disordered" evidence="1">
    <location>
        <begin position="622"/>
        <end position="650"/>
    </location>
</feature>
<feature type="region of interest" description="Disordered" evidence="1">
    <location>
        <begin position="233"/>
        <end position="290"/>
    </location>
</feature>
<dbReference type="Proteomes" id="UP000772434">
    <property type="component" value="Unassembled WGS sequence"/>
</dbReference>
<feature type="region of interest" description="Disordered" evidence="1">
    <location>
        <begin position="98"/>
        <end position="121"/>
    </location>
</feature>
<sequence>MAGANYMGGRRNATKARVKDSTGRAQKRYFGAQRLNLAANRQKLEQSSELEPSDEHFRKPVPAKSMTDIKFAHAKQNSASTGDLNNGYMPASTRISYCTPSKSRPSKLPGDAVSTSGGKRPSKVLQALDTSEPLALRAAMDNILLMPDLAGLSRIHKNRGVKRRRSSSSPCAREEISKRYIKEMPLSPDLRPPCGNIESGDMDFPHHQPALELGIAQAQFAFDVPGNGESSGLDGFNIEGYSSDNSQPSAWTNISSSTSSHSRTKRRGSPLDQEGHIPIPSTSTPQVGPSNLFDYEDPWKAIGVMLGIEGTPQTPLKMRNIRQVLAEIPTPVLFRTPAQDEDILCLEYDGGNSPRPASTLIDGTNAERNRELNPFQIFSPLGQSQQFLPNVLHSLLPYASDTSSKPPTSPSRMPRTHAHDHGSSDPRGEEGKDSASMRTDILHLGNHHERSSPLFGSSPDSLFISDDRQKYTHASSAASGIFFDGHASTAYGSSLDQENLYFTADDEISQDDDSSLIPMQFASPFGGSNTSEYDPNFIPLEDEGIHPCFGSATGPSYVAPEIDIDSIRPVGPLRRSITRSPAPVTEPPRTLPVFVTNAHVPSHSASNIYIQLPLTPSKLIGASSSTSPSHTKSLISAPTSSPGASRARNPRTKISTQLDPSLWLHNNLASPALPRYRSPTSSNTDSCRPVSRASVPFKRIMPPPIPRFSNLSPARISILPQDILTRQTVLPLPFTDACSDDAPITQLLHAPRIHRLVGMDHSSPREREIAHPSSTRSTAEYPEHTEVQQLSKAKTVQASPICSKEIRNLNNTENELNIGLAEVPDRVAAARSGPGTLNSRAAICLNLD</sequence>
<proteinExistence type="predicted"/>
<reference evidence="2" key="1">
    <citation type="submission" date="2020-11" db="EMBL/GenBank/DDBJ databases">
        <authorList>
            <consortium name="DOE Joint Genome Institute"/>
            <person name="Ahrendt S."/>
            <person name="Riley R."/>
            <person name="Andreopoulos W."/>
            <person name="Labutti K."/>
            <person name="Pangilinan J."/>
            <person name="Ruiz-Duenas F.J."/>
            <person name="Barrasa J.M."/>
            <person name="Sanchez-Garcia M."/>
            <person name="Camarero S."/>
            <person name="Miyauchi S."/>
            <person name="Serrano A."/>
            <person name="Linde D."/>
            <person name="Babiker R."/>
            <person name="Drula E."/>
            <person name="Ayuso-Fernandez I."/>
            <person name="Pacheco R."/>
            <person name="Padilla G."/>
            <person name="Ferreira P."/>
            <person name="Barriuso J."/>
            <person name="Kellner H."/>
            <person name="Castanera R."/>
            <person name="Alfaro M."/>
            <person name="Ramirez L."/>
            <person name="Pisabarro A.G."/>
            <person name="Kuo A."/>
            <person name="Tritt A."/>
            <person name="Lipzen A."/>
            <person name="He G."/>
            <person name="Yan M."/>
            <person name="Ng V."/>
            <person name="Cullen D."/>
            <person name="Martin F."/>
            <person name="Rosso M.-N."/>
            <person name="Henrissat B."/>
            <person name="Hibbett D."/>
            <person name="Martinez A.T."/>
            <person name="Grigoriev I.V."/>
        </authorList>
    </citation>
    <scope>NUCLEOTIDE SEQUENCE</scope>
    <source>
        <strain evidence="2">AH 40177</strain>
    </source>
</reference>
<comment type="caution">
    <text evidence="2">The sequence shown here is derived from an EMBL/GenBank/DDBJ whole genome shotgun (WGS) entry which is preliminary data.</text>
</comment>
<keyword evidence="3" id="KW-1185">Reference proteome</keyword>
<accession>A0A9P5UCU1</accession>